<protein>
    <submittedName>
        <fullName evidence="3">Uncharacterized protein</fullName>
    </submittedName>
</protein>
<keyword evidence="2" id="KW-0812">Transmembrane</keyword>
<keyword evidence="4" id="KW-1185">Reference proteome</keyword>
<feature type="region of interest" description="Disordered" evidence="1">
    <location>
        <begin position="130"/>
        <end position="193"/>
    </location>
</feature>
<dbReference type="EMBL" id="WIXP02000015">
    <property type="protein sequence ID" value="KAF6199251.1"/>
    <property type="molecule type" value="Genomic_DNA"/>
</dbReference>
<feature type="transmembrane region" description="Helical" evidence="2">
    <location>
        <begin position="96"/>
        <end position="115"/>
    </location>
</feature>
<feature type="compositionally biased region" description="Low complexity" evidence="1">
    <location>
        <begin position="142"/>
        <end position="151"/>
    </location>
</feature>
<reference evidence="3" key="1">
    <citation type="journal article" date="2021" name="Mol. Ecol. Resour.">
        <title>Apolygus lucorum genome provides insights into omnivorousness and mesophyll feeding.</title>
        <authorList>
            <person name="Liu Y."/>
            <person name="Liu H."/>
            <person name="Wang H."/>
            <person name="Huang T."/>
            <person name="Liu B."/>
            <person name="Yang B."/>
            <person name="Yin L."/>
            <person name="Li B."/>
            <person name="Zhang Y."/>
            <person name="Zhang S."/>
            <person name="Jiang F."/>
            <person name="Zhang X."/>
            <person name="Ren Y."/>
            <person name="Wang B."/>
            <person name="Wang S."/>
            <person name="Lu Y."/>
            <person name="Wu K."/>
            <person name="Fan W."/>
            <person name="Wang G."/>
        </authorList>
    </citation>
    <scope>NUCLEOTIDE SEQUENCE</scope>
    <source>
        <strain evidence="3">12Hb</strain>
    </source>
</reference>
<comment type="caution">
    <text evidence="3">The sequence shown here is derived from an EMBL/GenBank/DDBJ whole genome shotgun (WGS) entry which is preliminary data.</text>
</comment>
<keyword evidence="2" id="KW-1133">Transmembrane helix</keyword>
<accession>A0A8S9WT11</accession>
<feature type="compositionally biased region" description="Basic residues" evidence="1">
    <location>
        <begin position="12"/>
        <end position="23"/>
    </location>
</feature>
<feature type="transmembrane region" description="Helical" evidence="2">
    <location>
        <begin position="63"/>
        <end position="84"/>
    </location>
</feature>
<dbReference type="Proteomes" id="UP000466442">
    <property type="component" value="Unassembled WGS sequence"/>
</dbReference>
<keyword evidence="2" id="KW-0472">Membrane</keyword>
<feature type="region of interest" description="Disordered" evidence="1">
    <location>
        <begin position="1"/>
        <end position="46"/>
    </location>
</feature>
<proteinExistence type="predicted"/>
<evidence type="ECO:0000313" key="4">
    <source>
        <dbReference type="Proteomes" id="UP000466442"/>
    </source>
</evidence>
<feature type="compositionally biased region" description="Basic and acidic residues" evidence="1">
    <location>
        <begin position="183"/>
        <end position="193"/>
    </location>
</feature>
<feature type="compositionally biased region" description="Polar residues" evidence="1">
    <location>
        <begin position="31"/>
        <end position="46"/>
    </location>
</feature>
<gene>
    <name evidence="3" type="ORF">GE061_007276</name>
</gene>
<name>A0A8S9WT11_APOLU</name>
<evidence type="ECO:0000313" key="3">
    <source>
        <dbReference type="EMBL" id="KAF6199251.1"/>
    </source>
</evidence>
<organism evidence="3 4">
    <name type="scientific">Apolygus lucorum</name>
    <name type="common">Small green plant bug</name>
    <name type="synonym">Lygocoris lucorum</name>
    <dbReference type="NCBI Taxonomy" id="248454"/>
    <lineage>
        <taxon>Eukaryota</taxon>
        <taxon>Metazoa</taxon>
        <taxon>Ecdysozoa</taxon>
        <taxon>Arthropoda</taxon>
        <taxon>Hexapoda</taxon>
        <taxon>Insecta</taxon>
        <taxon>Pterygota</taxon>
        <taxon>Neoptera</taxon>
        <taxon>Paraneoptera</taxon>
        <taxon>Hemiptera</taxon>
        <taxon>Heteroptera</taxon>
        <taxon>Panheteroptera</taxon>
        <taxon>Cimicomorpha</taxon>
        <taxon>Miridae</taxon>
        <taxon>Mirini</taxon>
        <taxon>Apolygus</taxon>
    </lineage>
</organism>
<dbReference type="AlphaFoldDB" id="A0A8S9WT11"/>
<evidence type="ECO:0000256" key="2">
    <source>
        <dbReference type="SAM" id="Phobius"/>
    </source>
</evidence>
<dbReference type="OrthoDB" id="6628918at2759"/>
<sequence length="193" mass="20648">MIGAMPAVAVRHERRRQEKRNKRPSLLYLQSPHSRSATPSPLQSPPASHQFPPEIYVCGKVSVLHIVVVSLLLGAVLLIVGLVQLKPGADASQHRYMLLGSGAFLVVVGIALAVVRCCLLPWKGRPEPGVHIPEAPNPGAAPTPGTANTPGREGSRRDSLSAKRNSTKRGSSVEFDSLPPPAKVHETCETRTS</sequence>
<evidence type="ECO:0000256" key="1">
    <source>
        <dbReference type="SAM" id="MobiDB-lite"/>
    </source>
</evidence>